<gene>
    <name evidence="1" type="ORF">METZ01_LOCUS120401</name>
</gene>
<dbReference type="EMBL" id="UINC01016175">
    <property type="protein sequence ID" value="SVA67547.1"/>
    <property type="molecule type" value="Genomic_DNA"/>
</dbReference>
<dbReference type="AlphaFoldDB" id="A0A381XTM0"/>
<name>A0A381XTM0_9ZZZZ</name>
<proteinExistence type="predicted"/>
<protein>
    <submittedName>
        <fullName evidence="1">Uncharacterized protein</fullName>
    </submittedName>
</protein>
<evidence type="ECO:0000313" key="1">
    <source>
        <dbReference type="EMBL" id="SVA67547.1"/>
    </source>
</evidence>
<accession>A0A381XTM0</accession>
<reference evidence="1" key="1">
    <citation type="submission" date="2018-05" db="EMBL/GenBank/DDBJ databases">
        <authorList>
            <person name="Lanie J.A."/>
            <person name="Ng W.-L."/>
            <person name="Kazmierczak K.M."/>
            <person name="Andrzejewski T.M."/>
            <person name="Davidsen T.M."/>
            <person name="Wayne K.J."/>
            <person name="Tettelin H."/>
            <person name="Glass J.I."/>
            <person name="Rusch D."/>
            <person name="Podicherti R."/>
            <person name="Tsui H.-C.T."/>
            <person name="Winkler M.E."/>
        </authorList>
    </citation>
    <scope>NUCLEOTIDE SEQUENCE</scope>
</reference>
<organism evidence="1">
    <name type="scientific">marine metagenome</name>
    <dbReference type="NCBI Taxonomy" id="408172"/>
    <lineage>
        <taxon>unclassified sequences</taxon>
        <taxon>metagenomes</taxon>
        <taxon>ecological metagenomes</taxon>
    </lineage>
</organism>
<sequence>MSSEGNQPLKKLRNEYRCMKDGGVVILRKVNL</sequence>